<comment type="caution">
    <text evidence="2">The sequence shown here is derived from an EMBL/GenBank/DDBJ whole genome shotgun (WGS) entry which is preliminary data.</text>
</comment>
<reference evidence="2" key="1">
    <citation type="submission" date="2019-08" db="EMBL/GenBank/DDBJ databases">
        <title>The improved chromosome-level genome for the pearl oyster Pinctada fucata martensii using PacBio sequencing and Hi-C.</title>
        <authorList>
            <person name="Zheng Z."/>
        </authorList>
    </citation>
    <scope>NUCLEOTIDE SEQUENCE</scope>
    <source>
        <strain evidence="2">ZZ-2019</strain>
        <tissue evidence="2">Adductor muscle</tissue>
    </source>
</reference>
<dbReference type="GO" id="GO:0019901">
    <property type="term" value="F:protein kinase binding"/>
    <property type="evidence" value="ECO:0007669"/>
    <property type="project" value="TreeGrafter"/>
</dbReference>
<dbReference type="Gene3D" id="2.30.42.10">
    <property type="match status" value="1"/>
</dbReference>
<dbReference type="GO" id="GO:0043113">
    <property type="term" value="P:receptor clustering"/>
    <property type="evidence" value="ECO:0007669"/>
    <property type="project" value="TreeGrafter"/>
</dbReference>
<evidence type="ECO:0000313" key="2">
    <source>
        <dbReference type="EMBL" id="KAK3092799.1"/>
    </source>
</evidence>
<gene>
    <name evidence="2" type="ORF">FSP39_007319</name>
</gene>
<accession>A0AA89BRG7</accession>
<dbReference type="InterPro" id="IPR036034">
    <property type="entry name" value="PDZ_sf"/>
</dbReference>
<dbReference type="GO" id="GO:0045197">
    <property type="term" value="P:establishment or maintenance of epithelial cell apical/basal polarity"/>
    <property type="evidence" value="ECO:0007669"/>
    <property type="project" value="TreeGrafter"/>
</dbReference>
<dbReference type="SUPFAM" id="SSF50156">
    <property type="entry name" value="PDZ domain-like"/>
    <property type="match status" value="1"/>
</dbReference>
<name>A0AA89BRG7_PINIB</name>
<dbReference type="GO" id="GO:0098609">
    <property type="term" value="P:cell-cell adhesion"/>
    <property type="evidence" value="ECO:0007669"/>
    <property type="project" value="TreeGrafter"/>
</dbReference>
<dbReference type="GO" id="GO:0014069">
    <property type="term" value="C:postsynaptic density"/>
    <property type="evidence" value="ECO:0007669"/>
    <property type="project" value="TreeGrafter"/>
</dbReference>
<dbReference type="InterPro" id="IPR001478">
    <property type="entry name" value="PDZ"/>
</dbReference>
<dbReference type="Pfam" id="PF00595">
    <property type="entry name" value="PDZ"/>
    <property type="match status" value="1"/>
</dbReference>
<proteinExistence type="predicted"/>
<feature type="domain" description="PDZ" evidence="1">
    <location>
        <begin position="12"/>
        <end position="89"/>
    </location>
</feature>
<dbReference type="PROSITE" id="PS50106">
    <property type="entry name" value="PDZ"/>
    <property type="match status" value="1"/>
</dbReference>
<protein>
    <recommendedName>
        <fullName evidence="1">PDZ domain-containing protein</fullName>
    </recommendedName>
</protein>
<dbReference type="AlphaFoldDB" id="A0AA89BRG7"/>
<organism evidence="2 3">
    <name type="scientific">Pinctada imbricata</name>
    <name type="common">Atlantic pearl-oyster</name>
    <name type="synonym">Pinctada martensii</name>
    <dbReference type="NCBI Taxonomy" id="66713"/>
    <lineage>
        <taxon>Eukaryota</taxon>
        <taxon>Metazoa</taxon>
        <taxon>Spiralia</taxon>
        <taxon>Lophotrochozoa</taxon>
        <taxon>Mollusca</taxon>
        <taxon>Bivalvia</taxon>
        <taxon>Autobranchia</taxon>
        <taxon>Pteriomorphia</taxon>
        <taxon>Pterioida</taxon>
        <taxon>Pterioidea</taxon>
        <taxon>Pteriidae</taxon>
        <taxon>Pinctada</taxon>
    </lineage>
</organism>
<dbReference type="PANTHER" id="PTHR23119:SF50">
    <property type="entry name" value="PDZ DOMAIN-CONTAINING PROTEIN"/>
    <property type="match status" value="1"/>
</dbReference>
<dbReference type="GO" id="GO:0098887">
    <property type="term" value="P:neurotransmitter receptor transport, endosome to postsynaptic membrane"/>
    <property type="evidence" value="ECO:0007669"/>
    <property type="project" value="TreeGrafter"/>
</dbReference>
<dbReference type="GO" id="GO:0016323">
    <property type="term" value="C:basolateral plasma membrane"/>
    <property type="evidence" value="ECO:0007669"/>
    <property type="project" value="TreeGrafter"/>
</dbReference>
<dbReference type="PANTHER" id="PTHR23119">
    <property type="entry name" value="DISCS LARGE"/>
    <property type="match status" value="1"/>
</dbReference>
<evidence type="ECO:0000313" key="3">
    <source>
        <dbReference type="Proteomes" id="UP001186944"/>
    </source>
</evidence>
<dbReference type="SMART" id="SM00228">
    <property type="entry name" value="PDZ"/>
    <property type="match status" value="1"/>
</dbReference>
<keyword evidence="3" id="KW-1185">Reference proteome</keyword>
<dbReference type="EMBL" id="VSWD01000009">
    <property type="protein sequence ID" value="KAK3092799.1"/>
    <property type="molecule type" value="Genomic_DNA"/>
</dbReference>
<dbReference type="GO" id="GO:0005912">
    <property type="term" value="C:adherens junction"/>
    <property type="evidence" value="ECO:0007669"/>
    <property type="project" value="TreeGrafter"/>
</dbReference>
<dbReference type="Proteomes" id="UP001186944">
    <property type="component" value="Unassembled WGS sequence"/>
</dbReference>
<sequence>MICEKYCNIVGLGFNIRGGVDIPYLPGETGIFVTKIREDGAAFKDGRLQEGDKILEVNGTKLERVTHNEAVQAFINAGETVILQVIAGEEARISVSIYTVVQVWRRNFHLEKVGRKVSSTLFLHG</sequence>
<evidence type="ECO:0000259" key="1">
    <source>
        <dbReference type="PROSITE" id="PS50106"/>
    </source>
</evidence>
<dbReference type="InterPro" id="IPR050614">
    <property type="entry name" value="Synaptic_Scaffolding_LAP-MAGUK"/>
</dbReference>
<dbReference type="GO" id="GO:0045211">
    <property type="term" value="C:postsynaptic membrane"/>
    <property type="evidence" value="ECO:0007669"/>
    <property type="project" value="TreeGrafter"/>
</dbReference>
<dbReference type="GO" id="GO:0098968">
    <property type="term" value="P:neurotransmitter receptor transport postsynaptic membrane to endosome"/>
    <property type="evidence" value="ECO:0007669"/>
    <property type="project" value="TreeGrafter"/>
</dbReference>